<keyword evidence="6" id="KW-1185">Reference proteome</keyword>
<dbReference type="InterPro" id="IPR029058">
    <property type="entry name" value="AB_hydrolase_fold"/>
</dbReference>
<name>A0ABU9HCW6_9GAMM</name>
<comment type="function">
    <text evidence="3">Catalyzes a proton abstraction reaction that results in 2,5-elimination of pyruvate from 2-succinyl-5-enolpyruvyl-6-hydroxy-3-cyclohexene-1-carboxylate (SEPHCHC) and the formation of 2-succinyl-6-hydroxy-2,4-cyclohexadiene-1-carboxylate (SHCHC).</text>
</comment>
<comment type="similarity">
    <text evidence="3">Belongs to the AB hydrolase superfamily. MenH family.</text>
</comment>
<dbReference type="InterPro" id="IPR000073">
    <property type="entry name" value="AB_hydrolase_1"/>
</dbReference>
<accession>A0ABU9HCW6</accession>
<evidence type="ECO:0000259" key="4">
    <source>
        <dbReference type="Pfam" id="PF00561"/>
    </source>
</evidence>
<proteinExistence type="inferred from homology"/>
<comment type="pathway">
    <text evidence="3">Quinol/quinone metabolism; menaquinone biosynthesis.</text>
</comment>
<dbReference type="EC" id="4.2.99.20" evidence="3"/>
<dbReference type="NCBIfam" id="TIGR03695">
    <property type="entry name" value="menH_SHCHC"/>
    <property type="match status" value="1"/>
</dbReference>
<sequence>MPLYSEQQGSNQNPTLVFLHGFLGNREDWQSTIEELKNDFHCVTIDLPGHGRSVSSAVALENGFGSCHRLIKFALDTLNIKSFTLIGYSLGGRIALDYARTQNDPRLKHLMLESCHVGLDNDQDKKKRYQFDLHWAERFSTQSIEESLYQWYEQPIFDDLSDQQKDATIEKRNHNYGVFLANMLLSTSLANQQCSLPFLNKTTLPISYFYGQKDTKFTGIAALIPQTKNIKTQCFNGLGHNTHQQDPINYANNIKHILLDD</sequence>
<dbReference type="EMBL" id="JBAKBA010000025">
    <property type="protein sequence ID" value="MEL0659730.1"/>
    <property type="molecule type" value="Genomic_DNA"/>
</dbReference>
<dbReference type="SUPFAM" id="SSF53474">
    <property type="entry name" value="alpha/beta-Hydrolases"/>
    <property type="match status" value="1"/>
</dbReference>
<evidence type="ECO:0000313" key="5">
    <source>
        <dbReference type="EMBL" id="MEL0659730.1"/>
    </source>
</evidence>
<feature type="domain" description="AB hydrolase-1" evidence="4">
    <location>
        <begin position="14"/>
        <end position="217"/>
    </location>
</feature>
<organism evidence="5 6">
    <name type="scientific">Psychromonas arctica</name>
    <dbReference type="NCBI Taxonomy" id="168275"/>
    <lineage>
        <taxon>Bacteria</taxon>
        <taxon>Pseudomonadati</taxon>
        <taxon>Pseudomonadota</taxon>
        <taxon>Gammaproteobacteria</taxon>
        <taxon>Alteromonadales</taxon>
        <taxon>Psychromonadaceae</taxon>
        <taxon>Psychromonas</taxon>
    </lineage>
</organism>
<gene>
    <name evidence="3 5" type="primary">menH</name>
    <name evidence="5" type="ORF">V6255_11335</name>
</gene>
<dbReference type="PANTHER" id="PTHR42916">
    <property type="entry name" value="2-SUCCINYL-5-ENOLPYRUVYL-6-HYDROXY-3-CYCLOHEXENE-1-CARBOXYLATE SYNTHASE"/>
    <property type="match status" value="1"/>
</dbReference>
<dbReference type="InterPro" id="IPR022485">
    <property type="entry name" value="SHCHC_synthase_MenH"/>
</dbReference>
<evidence type="ECO:0000313" key="6">
    <source>
        <dbReference type="Proteomes" id="UP001366060"/>
    </source>
</evidence>
<keyword evidence="2 3" id="KW-0456">Lyase</keyword>
<keyword evidence="1 3" id="KW-0474">Menaquinone biosynthesis</keyword>
<protein>
    <recommendedName>
        <fullName evidence="3">Putative 2-succinyl-6-hydroxy-2,4-cyclohexadiene-1-carboxylate synthase</fullName>
        <shortName evidence="3">SHCHC synthase</shortName>
        <ecNumber evidence="3">4.2.99.20</ecNumber>
    </recommendedName>
</protein>
<dbReference type="Pfam" id="PF00561">
    <property type="entry name" value="Abhydrolase_1"/>
    <property type="match status" value="1"/>
</dbReference>
<dbReference type="PANTHER" id="PTHR42916:SF1">
    <property type="entry name" value="PROTEIN PHYLLO, CHLOROPLASTIC"/>
    <property type="match status" value="1"/>
</dbReference>
<evidence type="ECO:0000256" key="1">
    <source>
        <dbReference type="ARBA" id="ARBA00022428"/>
    </source>
</evidence>
<comment type="catalytic activity">
    <reaction evidence="3">
        <text>5-enolpyruvoyl-6-hydroxy-2-succinyl-cyclohex-3-ene-1-carboxylate = (1R,6R)-6-hydroxy-2-succinyl-cyclohexa-2,4-diene-1-carboxylate + pyruvate</text>
        <dbReference type="Rhea" id="RHEA:25597"/>
        <dbReference type="ChEBI" id="CHEBI:15361"/>
        <dbReference type="ChEBI" id="CHEBI:58689"/>
        <dbReference type="ChEBI" id="CHEBI:58818"/>
        <dbReference type="EC" id="4.2.99.20"/>
    </reaction>
</comment>
<evidence type="ECO:0000256" key="2">
    <source>
        <dbReference type="ARBA" id="ARBA00023239"/>
    </source>
</evidence>
<dbReference type="Proteomes" id="UP001366060">
    <property type="component" value="Unassembled WGS sequence"/>
</dbReference>
<comment type="caution">
    <text evidence="5">The sequence shown here is derived from an EMBL/GenBank/DDBJ whole genome shotgun (WGS) entry which is preliminary data.</text>
</comment>
<dbReference type="Gene3D" id="3.40.50.1820">
    <property type="entry name" value="alpha/beta hydrolase"/>
    <property type="match status" value="1"/>
</dbReference>
<evidence type="ECO:0000256" key="3">
    <source>
        <dbReference type="HAMAP-Rule" id="MF_01660"/>
    </source>
</evidence>
<reference evidence="5 6" key="1">
    <citation type="submission" date="2024-02" db="EMBL/GenBank/DDBJ databases">
        <title>Bacteria isolated from the canopy kelp, Nereocystis luetkeana.</title>
        <authorList>
            <person name="Pfister C.A."/>
            <person name="Younker I.T."/>
            <person name="Light S.H."/>
        </authorList>
    </citation>
    <scope>NUCLEOTIDE SEQUENCE [LARGE SCALE GENOMIC DNA]</scope>
    <source>
        <strain evidence="5 6">TI.2.07</strain>
    </source>
</reference>
<dbReference type="RefSeq" id="WP_341628263.1">
    <property type="nucleotide sequence ID" value="NZ_JBAKBA010000025.1"/>
</dbReference>
<dbReference type="HAMAP" id="MF_01660">
    <property type="entry name" value="MenH"/>
    <property type="match status" value="1"/>
</dbReference>
<comment type="subunit">
    <text evidence="3">Monomer.</text>
</comment>
<dbReference type="GO" id="GO:0070205">
    <property type="term" value="F:2-succinyl-6-hydroxy-2,4-cyclohexadiene-1-carboxylate synthase activity"/>
    <property type="evidence" value="ECO:0007669"/>
    <property type="project" value="UniProtKB-EC"/>
</dbReference>
<comment type="pathway">
    <text evidence="3">Quinol/quinone metabolism; 1,4-dihydroxy-2-naphthoate biosynthesis; 1,4-dihydroxy-2-naphthoate from chorismate: step 3/7.</text>
</comment>